<dbReference type="InterPro" id="IPR010095">
    <property type="entry name" value="Cas12f1-like_TNB"/>
</dbReference>
<sequence>MLTGRRYRLELTSDQQARCETFAAGCRSVWNTGLEQRRMYRSRGAWINYAEQAAQLPEAKSEHDWLKSVPAHCLQQTLMDLDRACRTQGTWKVRWRSRRRWAPSFRFPEGSKIVVERWGRKAGRVKLPKLGWVRFRWSRPLGGKIRSATVRRDGDRWMVSFLIDDGQARPRCHGRPGSAVGVDRGVSVAVACSDGATLNGSFGADGAVARLRRLQKKLSRQKVNSHNRADTVGRIRRLRRRERDQRKDFAAKVAHRIATANATVVLEDLKIRSMTRSAKGSVNAPGTNVRQKAGLNRAILAKGWYQLQLALEAKARYTGSTIVKVPAAFTSQACSACGAVDARSRKSQARFVCTRCDMTLNADINAARNILAAGLAVTACGDLDNGRSGKQEPAGNREELLPPP</sequence>
<evidence type="ECO:0000256" key="1">
    <source>
        <dbReference type="ARBA" id="ARBA00008761"/>
    </source>
</evidence>
<feature type="domain" description="Cas12f1-like TNB" evidence="8">
    <location>
        <begin position="304"/>
        <end position="370"/>
    </location>
</feature>
<evidence type="ECO:0000256" key="2">
    <source>
        <dbReference type="ARBA" id="ARBA00022578"/>
    </source>
</evidence>
<protein>
    <submittedName>
        <fullName evidence="10">Transposase</fullName>
    </submittedName>
</protein>
<feature type="domain" description="Transposase putative helix-turn-helix" evidence="9">
    <location>
        <begin position="1"/>
        <end position="41"/>
    </location>
</feature>
<dbReference type="Pfam" id="PF01385">
    <property type="entry name" value="OrfB_IS605"/>
    <property type="match status" value="1"/>
</dbReference>
<keyword evidence="5" id="KW-0238">DNA-binding</keyword>
<keyword evidence="6" id="KW-0233">DNA recombination</keyword>
<keyword evidence="2" id="KW-0815">Transposition</keyword>
<evidence type="ECO:0000259" key="9">
    <source>
        <dbReference type="Pfam" id="PF12323"/>
    </source>
</evidence>
<comment type="similarity">
    <text evidence="1">In the C-terminal section; belongs to the transposase 35 family.</text>
</comment>
<name>A0A2S6ATF1_9NOCA</name>
<reference evidence="10 11" key="1">
    <citation type="submission" date="2018-02" db="EMBL/GenBank/DDBJ databases">
        <title>8 Nocardia nova and 1 Nocardia cyriacigeorgica strain used for evolution to TMP-SMX.</title>
        <authorList>
            <person name="Mehta H."/>
            <person name="Weng J."/>
            <person name="Shamoo Y."/>
        </authorList>
    </citation>
    <scope>NUCLEOTIDE SEQUENCE [LARGE SCALE GENOMIC DNA]</scope>
    <source>
        <strain evidence="10 11">MDA3139</strain>
    </source>
</reference>
<proteinExistence type="inferred from homology"/>
<evidence type="ECO:0000313" key="11">
    <source>
        <dbReference type="Proteomes" id="UP000239874"/>
    </source>
</evidence>
<dbReference type="NCBIfam" id="NF040570">
    <property type="entry name" value="guided_TnpB"/>
    <property type="match status" value="1"/>
</dbReference>
<dbReference type="InterPro" id="IPR021027">
    <property type="entry name" value="Transposase_put_HTH"/>
</dbReference>
<dbReference type="NCBIfam" id="TIGR01766">
    <property type="entry name" value="IS200/IS605 family accessory protein TnpB-like domain"/>
    <property type="match status" value="1"/>
</dbReference>
<organism evidence="10 11">
    <name type="scientific">Nocardia nova</name>
    <dbReference type="NCBI Taxonomy" id="37330"/>
    <lineage>
        <taxon>Bacteria</taxon>
        <taxon>Bacillati</taxon>
        <taxon>Actinomycetota</taxon>
        <taxon>Actinomycetes</taxon>
        <taxon>Mycobacteriales</taxon>
        <taxon>Nocardiaceae</taxon>
        <taxon>Nocardia</taxon>
    </lineage>
</organism>
<evidence type="ECO:0000313" key="10">
    <source>
        <dbReference type="EMBL" id="PPJ38469.1"/>
    </source>
</evidence>
<accession>A0A2S6ATF1</accession>
<dbReference type="EMBL" id="PSZC01000005">
    <property type="protein sequence ID" value="PPJ38469.1"/>
    <property type="molecule type" value="Genomic_DNA"/>
</dbReference>
<evidence type="ECO:0000256" key="6">
    <source>
        <dbReference type="ARBA" id="ARBA00023172"/>
    </source>
</evidence>
<feature type="domain" description="Probable transposase IS891/IS1136/IS1341" evidence="7">
    <location>
        <begin position="175"/>
        <end position="277"/>
    </location>
</feature>
<dbReference type="AlphaFoldDB" id="A0A2S6ATF1"/>
<dbReference type="OrthoDB" id="6230307at2"/>
<dbReference type="Pfam" id="PF07282">
    <property type="entry name" value="Cas12f1-like_TNB"/>
    <property type="match status" value="1"/>
</dbReference>
<dbReference type="RefSeq" id="WP_104378899.1">
    <property type="nucleotide sequence ID" value="NZ_PSZC01000005.1"/>
</dbReference>
<dbReference type="Pfam" id="PF12323">
    <property type="entry name" value="HTH_OrfB_IS605"/>
    <property type="match status" value="1"/>
</dbReference>
<dbReference type="InterPro" id="IPR001959">
    <property type="entry name" value="Transposase"/>
</dbReference>
<dbReference type="GO" id="GO:0032196">
    <property type="term" value="P:transposition"/>
    <property type="evidence" value="ECO:0007669"/>
    <property type="project" value="UniProtKB-KW"/>
</dbReference>
<keyword evidence="3" id="KW-0479">Metal-binding</keyword>
<evidence type="ECO:0000256" key="5">
    <source>
        <dbReference type="ARBA" id="ARBA00023125"/>
    </source>
</evidence>
<evidence type="ECO:0000256" key="3">
    <source>
        <dbReference type="ARBA" id="ARBA00022723"/>
    </source>
</evidence>
<gene>
    <name evidence="10" type="ORF">C5E45_09410</name>
</gene>
<evidence type="ECO:0000259" key="8">
    <source>
        <dbReference type="Pfam" id="PF07282"/>
    </source>
</evidence>
<evidence type="ECO:0000259" key="7">
    <source>
        <dbReference type="Pfam" id="PF01385"/>
    </source>
</evidence>
<dbReference type="GO" id="GO:0003677">
    <property type="term" value="F:DNA binding"/>
    <property type="evidence" value="ECO:0007669"/>
    <property type="project" value="UniProtKB-KW"/>
</dbReference>
<comment type="caution">
    <text evidence="10">The sequence shown here is derived from an EMBL/GenBank/DDBJ whole genome shotgun (WGS) entry which is preliminary data.</text>
</comment>
<keyword evidence="4" id="KW-0862">Zinc</keyword>
<dbReference type="GO" id="GO:0046872">
    <property type="term" value="F:metal ion binding"/>
    <property type="evidence" value="ECO:0007669"/>
    <property type="project" value="UniProtKB-KW"/>
</dbReference>
<dbReference type="GO" id="GO:0006310">
    <property type="term" value="P:DNA recombination"/>
    <property type="evidence" value="ECO:0007669"/>
    <property type="project" value="UniProtKB-KW"/>
</dbReference>
<evidence type="ECO:0000256" key="4">
    <source>
        <dbReference type="ARBA" id="ARBA00022833"/>
    </source>
</evidence>
<dbReference type="Proteomes" id="UP000239874">
    <property type="component" value="Unassembled WGS sequence"/>
</dbReference>